<feature type="region of interest" description="Disordered" evidence="1">
    <location>
        <begin position="55"/>
        <end position="77"/>
    </location>
</feature>
<feature type="compositionally biased region" description="Basic residues" evidence="1">
    <location>
        <begin position="56"/>
        <end position="75"/>
    </location>
</feature>
<protein>
    <recommendedName>
        <fullName evidence="4">Ribosomal protein L15</fullName>
    </recommendedName>
</protein>
<dbReference type="EMBL" id="JADYXP020000002">
    <property type="protein sequence ID" value="KAL0130124.1"/>
    <property type="molecule type" value="Genomic_DNA"/>
</dbReference>
<comment type="caution">
    <text evidence="2">The sequence shown here is derived from an EMBL/GenBank/DDBJ whole genome shotgun (WGS) entry which is preliminary data.</text>
</comment>
<name>A0AAW2GSE3_9HYME</name>
<evidence type="ECO:0000313" key="3">
    <source>
        <dbReference type="Proteomes" id="UP001430953"/>
    </source>
</evidence>
<reference evidence="2 3" key="1">
    <citation type="submission" date="2023-03" db="EMBL/GenBank/DDBJ databases">
        <title>High recombination rates correlate with genetic variation in Cardiocondyla obscurior ants.</title>
        <authorList>
            <person name="Errbii M."/>
        </authorList>
    </citation>
    <scope>NUCLEOTIDE SEQUENCE [LARGE SCALE GENOMIC DNA]</scope>
    <source>
        <strain evidence="2">Alpha-2009</strain>
        <tissue evidence="2">Whole body</tissue>
    </source>
</reference>
<organism evidence="2 3">
    <name type="scientific">Cardiocondyla obscurior</name>
    <dbReference type="NCBI Taxonomy" id="286306"/>
    <lineage>
        <taxon>Eukaryota</taxon>
        <taxon>Metazoa</taxon>
        <taxon>Ecdysozoa</taxon>
        <taxon>Arthropoda</taxon>
        <taxon>Hexapoda</taxon>
        <taxon>Insecta</taxon>
        <taxon>Pterygota</taxon>
        <taxon>Neoptera</taxon>
        <taxon>Endopterygota</taxon>
        <taxon>Hymenoptera</taxon>
        <taxon>Apocrita</taxon>
        <taxon>Aculeata</taxon>
        <taxon>Formicoidea</taxon>
        <taxon>Formicidae</taxon>
        <taxon>Myrmicinae</taxon>
        <taxon>Cardiocondyla</taxon>
    </lineage>
</organism>
<gene>
    <name evidence="2" type="ORF">PUN28_002013</name>
</gene>
<accession>A0AAW2GSE3</accession>
<proteinExistence type="predicted"/>
<evidence type="ECO:0008006" key="4">
    <source>
        <dbReference type="Google" id="ProtNLM"/>
    </source>
</evidence>
<evidence type="ECO:0000313" key="2">
    <source>
        <dbReference type="EMBL" id="KAL0130124.1"/>
    </source>
</evidence>
<sequence>MGHTSYVQRLAYCESLLDASNCRQILYATCVTLKRGDNRRRKGWIGIKGTIQIGGKRGRRERNKGVKRREGRHTQGKTITYPSCTPGAHFHPSKQFNNVYTMYRHPLSWWQYDFSDAKMQPALVRIANYARVQSNNTSHVKITRYLSGTQFRKCEKSTRPHMRLIFRKIRLVGILSLIWTAIY</sequence>
<evidence type="ECO:0000256" key="1">
    <source>
        <dbReference type="SAM" id="MobiDB-lite"/>
    </source>
</evidence>
<dbReference type="Proteomes" id="UP001430953">
    <property type="component" value="Unassembled WGS sequence"/>
</dbReference>
<dbReference type="AlphaFoldDB" id="A0AAW2GSE3"/>
<keyword evidence="3" id="KW-1185">Reference proteome</keyword>